<comment type="caution">
    <text evidence="8">The sequence shown here is derived from an EMBL/GenBank/DDBJ whole genome shotgun (WGS) entry which is preliminary data.</text>
</comment>
<dbReference type="RefSeq" id="WP_113919296.1">
    <property type="nucleotide sequence ID" value="NZ_CALNCS010000100.1"/>
</dbReference>
<evidence type="ECO:0000256" key="5">
    <source>
        <dbReference type="RuleBase" id="RU362124"/>
    </source>
</evidence>
<dbReference type="OrthoDB" id="9799825at2"/>
<evidence type="ECO:0000256" key="3">
    <source>
        <dbReference type="ARBA" id="ARBA00023125"/>
    </source>
</evidence>
<dbReference type="Pfam" id="PF04545">
    <property type="entry name" value="Sigma70_r4"/>
    <property type="match status" value="1"/>
</dbReference>
<keyword evidence="3 5" id="KW-0238">DNA-binding</keyword>
<evidence type="ECO:0000256" key="1">
    <source>
        <dbReference type="ARBA" id="ARBA00023015"/>
    </source>
</evidence>
<keyword evidence="9" id="KW-1185">Reference proteome</keyword>
<dbReference type="GO" id="GO:0003677">
    <property type="term" value="F:DNA binding"/>
    <property type="evidence" value="ECO:0007669"/>
    <property type="project" value="UniProtKB-KW"/>
</dbReference>
<dbReference type="Proteomes" id="UP000253490">
    <property type="component" value="Unassembled WGS sequence"/>
</dbReference>
<dbReference type="Gene3D" id="1.20.140.160">
    <property type="match status" value="1"/>
</dbReference>
<evidence type="ECO:0000313" key="9">
    <source>
        <dbReference type="Proteomes" id="UP000253490"/>
    </source>
</evidence>
<dbReference type="NCBIfam" id="TIGR02479">
    <property type="entry name" value="FliA_WhiG"/>
    <property type="match status" value="1"/>
</dbReference>
<dbReference type="InterPro" id="IPR007624">
    <property type="entry name" value="RNA_pol_sigma70_r3"/>
</dbReference>
<keyword evidence="1 5" id="KW-0805">Transcription regulation</keyword>
<dbReference type="InterPro" id="IPR007627">
    <property type="entry name" value="RNA_pol_sigma70_r2"/>
</dbReference>
<dbReference type="PROSITE" id="PS00716">
    <property type="entry name" value="SIGMA70_2"/>
    <property type="match status" value="1"/>
</dbReference>
<dbReference type="GO" id="GO:0016987">
    <property type="term" value="F:sigma factor activity"/>
    <property type="evidence" value="ECO:0007669"/>
    <property type="project" value="UniProtKB-KW"/>
</dbReference>
<accession>A0A366IHZ4</accession>
<dbReference type="PIRSF" id="PIRSF000770">
    <property type="entry name" value="RNA_pol_sigma-SigE/K"/>
    <property type="match status" value="1"/>
</dbReference>
<dbReference type="PANTHER" id="PTHR30385:SF7">
    <property type="entry name" value="RNA POLYMERASE SIGMA FACTOR FLIA"/>
    <property type="match status" value="1"/>
</dbReference>
<dbReference type="GO" id="GO:0003899">
    <property type="term" value="F:DNA-directed RNA polymerase activity"/>
    <property type="evidence" value="ECO:0007669"/>
    <property type="project" value="InterPro"/>
</dbReference>
<feature type="domain" description="RNA polymerase sigma-70" evidence="6">
    <location>
        <begin position="37"/>
        <end position="50"/>
    </location>
</feature>
<evidence type="ECO:0000256" key="2">
    <source>
        <dbReference type="ARBA" id="ARBA00023082"/>
    </source>
</evidence>
<name>A0A366IHZ4_9FIRM</name>
<evidence type="ECO:0000256" key="4">
    <source>
        <dbReference type="ARBA" id="ARBA00023163"/>
    </source>
</evidence>
<dbReference type="AlphaFoldDB" id="A0A366IHZ4"/>
<dbReference type="PROSITE" id="PS00715">
    <property type="entry name" value="SIGMA70_1"/>
    <property type="match status" value="1"/>
</dbReference>
<evidence type="ECO:0000259" key="7">
    <source>
        <dbReference type="PROSITE" id="PS00716"/>
    </source>
</evidence>
<dbReference type="NCBIfam" id="TIGR02937">
    <property type="entry name" value="sigma70-ECF"/>
    <property type="match status" value="1"/>
</dbReference>
<reference evidence="8 9" key="1">
    <citation type="submission" date="2018-06" db="EMBL/GenBank/DDBJ databases">
        <title>Genomic Encyclopedia of Type Strains, Phase IV (KMG-IV): sequencing the most valuable type-strain genomes for metagenomic binning, comparative biology and taxonomic classification.</title>
        <authorList>
            <person name="Goeker M."/>
        </authorList>
    </citation>
    <scope>NUCLEOTIDE SEQUENCE [LARGE SCALE GENOMIC DNA]</scope>
    <source>
        <strain evidence="8 9">DSM 22112</strain>
    </source>
</reference>
<dbReference type="EMBL" id="QNRX01000001">
    <property type="protein sequence ID" value="RBP70085.1"/>
    <property type="molecule type" value="Genomic_DNA"/>
</dbReference>
<sequence length="240" mass="27899">MCYKKSQKDKLIIKYLPLVKKIADKIEVKGNRYEKDDLVSLGVIGLLDAIDKYDYKKNVPFEAYATLRIRGAIIDEFRKSGRVSRDRIYKLNEYYKAKEELENKLMRSPEESEICQQLSIDSKELYKIHETVHYLSEISLESVVFSEKGSEVQLIDLVKDEHVLLPEEHIVKREQESLLKDAISSLKEREQIILNLYYTEELSLKEIAYILGISIPRVSQIHGKVLLKLRDYISTNAGEA</sequence>
<feature type="domain" description="RNA polymerase sigma-70" evidence="7">
    <location>
        <begin position="203"/>
        <end position="229"/>
    </location>
</feature>
<evidence type="ECO:0000313" key="8">
    <source>
        <dbReference type="EMBL" id="RBP70085.1"/>
    </source>
</evidence>
<organism evidence="8 9">
    <name type="scientific">Alkalibaculum bacchi</name>
    <dbReference type="NCBI Taxonomy" id="645887"/>
    <lineage>
        <taxon>Bacteria</taxon>
        <taxon>Bacillati</taxon>
        <taxon>Bacillota</taxon>
        <taxon>Clostridia</taxon>
        <taxon>Eubacteriales</taxon>
        <taxon>Eubacteriaceae</taxon>
        <taxon>Alkalibaculum</taxon>
    </lineage>
</organism>
<proteinExistence type="inferred from homology"/>
<keyword evidence="2 5" id="KW-0731">Sigma factor</keyword>
<dbReference type="InterPro" id="IPR012845">
    <property type="entry name" value="RNA_pol_sigma_FliA_WhiG"/>
</dbReference>
<dbReference type="GO" id="GO:0006352">
    <property type="term" value="P:DNA-templated transcription initiation"/>
    <property type="evidence" value="ECO:0007669"/>
    <property type="project" value="InterPro"/>
</dbReference>
<dbReference type="SUPFAM" id="SSF88946">
    <property type="entry name" value="Sigma2 domain of RNA polymerase sigma factors"/>
    <property type="match status" value="1"/>
</dbReference>
<dbReference type="InterPro" id="IPR013325">
    <property type="entry name" value="RNA_pol_sigma_r2"/>
</dbReference>
<keyword evidence="4 5" id="KW-0804">Transcription</keyword>
<dbReference type="Gene3D" id="1.10.1740.10">
    <property type="match status" value="1"/>
</dbReference>
<dbReference type="InterPro" id="IPR007630">
    <property type="entry name" value="RNA_pol_sigma70_r4"/>
</dbReference>
<dbReference type="Pfam" id="PF04539">
    <property type="entry name" value="Sigma70_r3"/>
    <property type="match status" value="1"/>
</dbReference>
<gene>
    <name evidence="8" type="ORF">DES36_101139</name>
</gene>
<dbReference type="InterPro" id="IPR000943">
    <property type="entry name" value="RNA_pol_sigma70"/>
</dbReference>
<comment type="function">
    <text evidence="5">Sigma factors are initiation factors that promote the attachment of RNA polymerase to specific initiation sites and are then released.</text>
</comment>
<dbReference type="InterPro" id="IPR013324">
    <property type="entry name" value="RNA_pol_sigma_r3/r4-like"/>
</dbReference>
<dbReference type="SUPFAM" id="SSF88659">
    <property type="entry name" value="Sigma3 and sigma4 domains of RNA polymerase sigma factors"/>
    <property type="match status" value="2"/>
</dbReference>
<evidence type="ECO:0000259" key="6">
    <source>
        <dbReference type="PROSITE" id="PS00715"/>
    </source>
</evidence>
<dbReference type="PRINTS" id="PR00046">
    <property type="entry name" value="SIGMA70FCT"/>
</dbReference>
<dbReference type="PANTHER" id="PTHR30385">
    <property type="entry name" value="SIGMA FACTOR F FLAGELLAR"/>
    <property type="match status" value="1"/>
</dbReference>
<dbReference type="CDD" id="cd06171">
    <property type="entry name" value="Sigma70_r4"/>
    <property type="match status" value="1"/>
</dbReference>
<comment type="similarity">
    <text evidence="5">Belongs to the sigma-70 factor family.</text>
</comment>
<dbReference type="Pfam" id="PF04542">
    <property type="entry name" value="Sigma70_r2"/>
    <property type="match status" value="1"/>
</dbReference>
<dbReference type="InterPro" id="IPR014284">
    <property type="entry name" value="RNA_pol_sigma-70_dom"/>
</dbReference>
<protein>
    <recommendedName>
        <fullName evidence="5">RNA polymerase sigma factor</fullName>
    </recommendedName>
</protein>